<dbReference type="InterPro" id="IPR036388">
    <property type="entry name" value="WH-like_DNA-bd_sf"/>
</dbReference>
<name>A0A221WAE8_9PSEU</name>
<evidence type="ECO:0000313" key="1">
    <source>
        <dbReference type="EMBL" id="ASO22661.1"/>
    </source>
</evidence>
<dbReference type="PANTHER" id="PTHR37318">
    <property type="entry name" value="BSL7504 PROTEIN"/>
    <property type="match status" value="1"/>
</dbReference>
<dbReference type="Proteomes" id="UP000204221">
    <property type="component" value="Chromosome"/>
</dbReference>
<dbReference type="InterPro" id="IPR027395">
    <property type="entry name" value="WH_DNA-bd_dom"/>
</dbReference>
<dbReference type="InterPro" id="IPR036390">
    <property type="entry name" value="WH_DNA-bd_sf"/>
</dbReference>
<dbReference type="Pfam" id="PF13601">
    <property type="entry name" value="HTH_34"/>
    <property type="match status" value="1"/>
</dbReference>
<protein>
    <submittedName>
        <fullName evidence="1">Uncharacterized protein</fullName>
    </submittedName>
</protein>
<gene>
    <name evidence="1" type="ORF">AHOG_25280</name>
</gene>
<accession>A0A221WAE8</accession>
<evidence type="ECO:0000313" key="2">
    <source>
        <dbReference type="Proteomes" id="UP000204221"/>
    </source>
</evidence>
<dbReference type="OrthoDB" id="4952043at2"/>
<sequence length="111" mass="12112">MTPRAGELDPVIHAQARLRVVSTLASLSAGDQIAFTRLQKLLDMTPGNLITHLRKLETSEYITSVKRGSATYLTLTTRGRSAFEEYVSTLRSLLEPAVGPEDASDPEGTRP</sequence>
<dbReference type="SUPFAM" id="SSF46785">
    <property type="entry name" value="Winged helix' DNA-binding domain"/>
    <property type="match status" value="1"/>
</dbReference>
<dbReference type="EMBL" id="CP022521">
    <property type="protein sequence ID" value="ASO22661.1"/>
    <property type="molecule type" value="Genomic_DNA"/>
</dbReference>
<dbReference type="KEGG" id="ahg:AHOG_25280"/>
<organism evidence="1 2">
    <name type="scientific">Actinoalloteichus hoggarensis</name>
    <dbReference type="NCBI Taxonomy" id="1470176"/>
    <lineage>
        <taxon>Bacteria</taxon>
        <taxon>Bacillati</taxon>
        <taxon>Actinomycetota</taxon>
        <taxon>Actinomycetes</taxon>
        <taxon>Pseudonocardiales</taxon>
        <taxon>Pseudonocardiaceae</taxon>
        <taxon>Actinoalloteichus</taxon>
    </lineage>
</organism>
<dbReference type="RefSeq" id="WP_093943567.1">
    <property type="nucleotide sequence ID" value="NZ_CP022521.1"/>
</dbReference>
<dbReference type="PANTHER" id="PTHR37318:SF1">
    <property type="entry name" value="BSL7504 PROTEIN"/>
    <property type="match status" value="1"/>
</dbReference>
<dbReference type="Gene3D" id="1.10.10.10">
    <property type="entry name" value="Winged helix-like DNA-binding domain superfamily/Winged helix DNA-binding domain"/>
    <property type="match status" value="1"/>
</dbReference>
<proteinExistence type="predicted"/>
<keyword evidence="2" id="KW-1185">Reference proteome</keyword>
<reference evidence="1 2" key="1">
    <citation type="submission" date="2017-07" db="EMBL/GenBank/DDBJ databases">
        <title>Complete genome sequence of Actinoalloteichus hoggarensis DSM 45943, type strain of Actinoalloteichus hoggarensis.</title>
        <authorList>
            <person name="Ruckert C."/>
            <person name="Nouioui I."/>
            <person name="Willmese J."/>
            <person name="van Wezel G."/>
            <person name="Klenk H.-P."/>
            <person name="Kalinowski J."/>
            <person name="Zotchev S.B."/>
        </authorList>
    </citation>
    <scope>NUCLEOTIDE SEQUENCE [LARGE SCALE GENOMIC DNA]</scope>
    <source>
        <strain evidence="1 2">DSM 45943</strain>
    </source>
</reference>
<dbReference type="AlphaFoldDB" id="A0A221WAE8"/>